<dbReference type="Proteomes" id="UP000751614">
    <property type="component" value="Unassembled WGS sequence"/>
</dbReference>
<dbReference type="RefSeq" id="WP_138833517.1">
    <property type="nucleotide sequence ID" value="NZ_VCNI01000001.1"/>
</dbReference>
<dbReference type="EMBL" id="VCNI01000001">
    <property type="protein sequence ID" value="TMU56748.1"/>
    <property type="molecule type" value="Genomic_DNA"/>
</dbReference>
<evidence type="ECO:0000313" key="5">
    <source>
        <dbReference type="Proteomes" id="UP000751614"/>
    </source>
</evidence>
<keyword evidence="1 2" id="KW-0500">Molybdenum</keyword>
<gene>
    <name evidence="4" type="ORF">FGG15_04170</name>
</gene>
<dbReference type="Pfam" id="PF03459">
    <property type="entry name" value="TOBE"/>
    <property type="match status" value="1"/>
</dbReference>
<dbReference type="SUPFAM" id="SSF50331">
    <property type="entry name" value="MOP-like"/>
    <property type="match status" value="2"/>
</dbReference>
<evidence type="ECO:0000256" key="2">
    <source>
        <dbReference type="PROSITE-ProRule" id="PRU01213"/>
    </source>
</evidence>
<dbReference type="InterPro" id="IPR005116">
    <property type="entry name" value="Transp-assoc_OB_typ1"/>
</dbReference>
<proteinExistence type="predicted"/>
<dbReference type="PROSITE" id="PS51866">
    <property type="entry name" value="MOP"/>
    <property type="match status" value="1"/>
</dbReference>
<evidence type="ECO:0000256" key="1">
    <source>
        <dbReference type="ARBA" id="ARBA00022505"/>
    </source>
</evidence>
<evidence type="ECO:0000313" key="4">
    <source>
        <dbReference type="EMBL" id="TMU56748.1"/>
    </source>
</evidence>
<name>A0ABY2WP30_9FLAO</name>
<protein>
    <submittedName>
        <fullName evidence="4">Tobe domain protein</fullName>
    </submittedName>
</protein>
<reference evidence="4 5" key="1">
    <citation type="submission" date="2019-05" db="EMBL/GenBank/DDBJ databases">
        <title>Flagellimonas sp. AsT0115, sp. nov., isolated from a marine red algae, Asparagopsis taxiformis.</title>
        <authorList>
            <person name="Kim J."/>
            <person name="Jeong S.E."/>
            <person name="Jeon C.O."/>
        </authorList>
    </citation>
    <scope>NUCLEOTIDE SEQUENCE [LARGE SCALE GENOMIC DNA]</scope>
    <source>
        <strain evidence="4 5">AsT0115</strain>
    </source>
</reference>
<comment type="caution">
    <text evidence="4">The sequence shown here is derived from an EMBL/GenBank/DDBJ whole genome shotgun (WGS) entry which is preliminary data.</text>
</comment>
<evidence type="ECO:0000259" key="3">
    <source>
        <dbReference type="PROSITE" id="PS51866"/>
    </source>
</evidence>
<feature type="domain" description="Mop" evidence="3">
    <location>
        <begin position="68"/>
        <end position="133"/>
    </location>
</feature>
<sequence>MNSLQGTIVDIEVSGQLSLVTVEVHPKTFIKAIVVETPESADYLKKGQAINTLFKETEVVIGVGESFHISLQNRITGTIKSMDKGALLGKVVLETQMGEITSIISSSAIDQLKLRNNSPATALIKLNEVMLAKL</sequence>
<dbReference type="Gene3D" id="2.40.50.100">
    <property type="match status" value="2"/>
</dbReference>
<dbReference type="InterPro" id="IPR004606">
    <property type="entry name" value="Mop_domain"/>
</dbReference>
<organism evidence="4 5">
    <name type="scientific">Flagellimonas algicola</name>
    <dbReference type="NCBI Taxonomy" id="2583815"/>
    <lineage>
        <taxon>Bacteria</taxon>
        <taxon>Pseudomonadati</taxon>
        <taxon>Bacteroidota</taxon>
        <taxon>Flavobacteriia</taxon>
        <taxon>Flavobacteriales</taxon>
        <taxon>Flavobacteriaceae</taxon>
        <taxon>Flagellimonas</taxon>
    </lineage>
</organism>
<keyword evidence="5" id="KW-1185">Reference proteome</keyword>
<dbReference type="InterPro" id="IPR008995">
    <property type="entry name" value="Mo/tungstate-bd_C_term_dom"/>
</dbReference>
<accession>A0ABY2WP30</accession>